<organism evidence="1 2">
    <name type="scientific">Thelephora ganbajun</name>
    <name type="common">Ganba fungus</name>
    <dbReference type="NCBI Taxonomy" id="370292"/>
    <lineage>
        <taxon>Eukaryota</taxon>
        <taxon>Fungi</taxon>
        <taxon>Dikarya</taxon>
        <taxon>Basidiomycota</taxon>
        <taxon>Agaricomycotina</taxon>
        <taxon>Agaricomycetes</taxon>
        <taxon>Thelephorales</taxon>
        <taxon>Thelephoraceae</taxon>
        <taxon>Thelephora</taxon>
    </lineage>
</organism>
<protein>
    <submittedName>
        <fullName evidence="1">Uncharacterized protein</fullName>
    </submittedName>
</protein>
<proteinExistence type="predicted"/>
<evidence type="ECO:0000313" key="1">
    <source>
        <dbReference type="EMBL" id="KAF9643045.1"/>
    </source>
</evidence>
<accession>A0ACB6Z024</accession>
<dbReference type="Proteomes" id="UP000886501">
    <property type="component" value="Unassembled WGS sequence"/>
</dbReference>
<keyword evidence="2" id="KW-1185">Reference proteome</keyword>
<name>A0ACB6Z024_THEGA</name>
<evidence type="ECO:0000313" key="2">
    <source>
        <dbReference type="Proteomes" id="UP000886501"/>
    </source>
</evidence>
<comment type="caution">
    <text evidence="1">The sequence shown here is derived from an EMBL/GenBank/DDBJ whole genome shotgun (WGS) entry which is preliminary data.</text>
</comment>
<reference evidence="1" key="1">
    <citation type="submission" date="2019-10" db="EMBL/GenBank/DDBJ databases">
        <authorList>
            <consortium name="DOE Joint Genome Institute"/>
            <person name="Kuo A."/>
            <person name="Miyauchi S."/>
            <person name="Kiss E."/>
            <person name="Drula E."/>
            <person name="Kohler A."/>
            <person name="Sanchez-Garcia M."/>
            <person name="Andreopoulos B."/>
            <person name="Barry K.W."/>
            <person name="Bonito G."/>
            <person name="Buee M."/>
            <person name="Carver A."/>
            <person name="Chen C."/>
            <person name="Cichocki N."/>
            <person name="Clum A."/>
            <person name="Culley D."/>
            <person name="Crous P.W."/>
            <person name="Fauchery L."/>
            <person name="Girlanda M."/>
            <person name="Hayes R."/>
            <person name="Keri Z."/>
            <person name="Labutti K."/>
            <person name="Lipzen A."/>
            <person name="Lombard V."/>
            <person name="Magnuson J."/>
            <person name="Maillard F."/>
            <person name="Morin E."/>
            <person name="Murat C."/>
            <person name="Nolan M."/>
            <person name="Ohm R."/>
            <person name="Pangilinan J."/>
            <person name="Pereira M."/>
            <person name="Perotto S."/>
            <person name="Peter M."/>
            <person name="Riley R."/>
            <person name="Sitrit Y."/>
            <person name="Stielow B."/>
            <person name="Szollosi G."/>
            <person name="Zifcakova L."/>
            <person name="Stursova M."/>
            <person name="Spatafora J.W."/>
            <person name="Tedersoo L."/>
            <person name="Vaario L.-M."/>
            <person name="Yamada A."/>
            <person name="Yan M."/>
            <person name="Wang P."/>
            <person name="Xu J."/>
            <person name="Bruns T."/>
            <person name="Baldrian P."/>
            <person name="Vilgalys R."/>
            <person name="Henrissat B."/>
            <person name="Grigoriev I.V."/>
            <person name="Hibbett D."/>
            <person name="Nagy L.G."/>
            <person name="Martin F.M."/>
        </authorList>
    </citation>
    <scope>NUCLEOTIDE SEQUENCE</scope>
    <source>
        <strain evidence="1">P2</strain>
    </source>
</reference>
<reference evidence="1" key="2">
    <citation type="journal article" date="2020" name="Nat. Commun.">
        <title>Large-scale genome sequencing of mycorrhizal fungi provides insights into the early evolution of symbiotic traits.</title>
        <authorList>
            <person name="Miyauchi S."/>
            <person name="Kiss E."/>
            <person name="Kuo A."/>
            <person name="Drula E."/>
            <person name="Kohler A."/>
            <person name="Sanchez-Garcia M."/>
            <person name="Morin E."/>
            <person name="Andreopoulos B."/>
            <person name="Barry K.W."/>
            <person name="Bonito G."/>
            <person name="Buee M."/>
            <person name="Carver A."/>
            <person name="Chen C."/>
            <person name="Cichocki N."/>
            <person name="Clum A."/>
            <person name="Culley D."/>
            <person name="Crous P.W."/>
            <person name="Fauchery L."/>
            <person name="Girlanda M."/>
            <person name="Hayes R.D."/>
            <person name="Keri Z."/>
            <person name="LaButti K."/>
            <person name="Lipzen A."/>
            <person name="Lombard V."/>
            <person name="Magnuson J."/>
            <person name="Maillard F."/>
            <person name="Murat C."/>
            <person name="Nolan M."/>
            <person name="Ohm R.A."/>
            <person name="Pangilinan J."/>
            <person name="Pereira M.F."/>
            <person name="Perotto S."/>
            <person name="Peter M."/>
            <person name="Pfister S."/>
            <person name="Riley R."/>
            <person name="Sitrit Y."/>
            <person name="Stielow J.B."/>
            <person name="Szollosi G."/>
            <person name="Zifcakova L."/>
            <person name="Stursova M."/>
            <person name="Spatafora J.W."/>
            <person name="Tedersoo L."/>
            <person name="Vaario L.M."/>
            <person name="Yamada A."/>
            <person name="Yan M."/>
            <person name="Wang P."/>
            <person name="Xu J."/>
            <person name="Bruns T."/>
            <person name="Baldrian P."/>
            <person name="Vilgalys R."/>
            <person name="Dunand C."/>
            <person name="Henrissat B."/>
            <person name="Grigoriev I.V."/>
            <person name="Hibbett D."/>
            <person name="Nagy L.G."/>
            <person name="Martin F.M."/>
        </authorList>
    </citation>
    <scope>NUCLEOTIDE SEQUENCE</scope>
    <source>
        <strain evidence="1">P2</strain>
    </source>
</reference>
<sequence length="149" mass="16717">MYIHALNACMCHDSHTPKMPLNLEAPRIPCDPLPPLRCVAKPPKQTSGNIVRTLASPESSRTRNLPASVIHWTSTRHPDCLPFCWSFEYSPVPNLSANGLVYYWSHTYLSHAPLLTVEKGLRQRGRSPDRSRDQIHKGPSHNTCIPGTD</sequence>
<gene>
    <name evidence="1" type="ORF">BDM02DRAFT_1758911</name>
</gene>
<dbReference type="EMBL" id="MU118295">
    <property type="protein sequence ID" value="KAF9643045.1"/>
    <property type="molecule type" value="Genomic_DNA"/>
</dbReference>